<dbReference type="PRINTS" id="PR00707">
    <property type="entry name" value="UBCTHYDRLASE"/>
</dbReference>
<dbReference type="EMBL" id="HBKN01008436">
    <property type="protein sequence ID" value="CAE2269142.1"/>
    <property type="molecule type" value="Transcribed_RNA"/>
</dbReference>
<dbReference type="PANTHER" id="PTHR10589">
    <property type="entry name" value="UBIQUITIN CARBOXYL-TERMINAL HYDROLASE"/>
    <property type="match status" value="1"/>
</dbReference>
<comment type="catalytic activity">
    <reaction evidence="1 7 8">
        <text>Thiol-dependent hydrolysis of ester, thioester, amide, peptide and isopeptide bonds formed by the C-terminal Gly of ubiquitin (a 76-residue protein attached to proteins as an intracellular targeting signal).</text>
        <dbReference type="EC" id="3.4.19.12"/>
    </reaction>
</comment>
<evidence type="ECO:0000313" key="11">
    <source>
        <dbReference type="EMBL" id="CAE2269142.1"/>
    </source>
</evidence>
<feature type="site" description="Transition state stabilizer" evidence="7">
    <location>
        <position position="102"/>
    </location>
</feature>
<evidence type="ECO:0000256" key="4">
    <source>
        <dbReference type="ARBA" id="ARBA00022786"/>
    </source>
</evidence>
<dbReference type="AlphaFoldDB" id="A0A6U5XHX3"/>
<accession>A0A6U5XHX3</accession>
<evidence type="ECO:0000256" key="1">
    <source>
        <dbReference type="ARBA" id="ARBA00000707"/>
    </source>
</evidence>
<dbReference type="SUPFAM" id="SSF54001">
    <property type="entry name" value="Cysteine proteinases"/>
    <property type="match status" value="1"/>
</dbReference>
<evidence type="ECO:0000256" key="7">
    <source>
        <dbReference type="PROSITE-ProRule" id="PRU01393"/>
    </source>
</evidence>
<dbReference type="EC" id="3.4.19.12" evidence="8"/>
<organism evidence="10">
    <name type="scientific">Guillardia theta</name>
    <name type="common">Cryptophyte</name>
    <name type="synonym">Cryptomonas phi</name>
    <dbReference type="NCBI Taxonomy" id="55529"/>
    <lineage>
        <taxon>Eukaryota</taxon>
        <taxon>Cryptophyceae</taxon>
        <taxon>Pyrenomonadales</taxon>
        <taxon>Geminigeraceae</taxon>
        <taxon>Guillardia</taxon>
    </lineage>
</organism>
<dbReference type="Pfam" id="PF01088">
    <property type="entry name" value="Peptidase_C12"/>
    <property type="match status" value="1"/>
</dbReference>
<dbReference type="InterPro" id="IPR038765">
    <property type="entry name" value="Papain-like_cys_pep_sf"/>
</dbReference>
<dbReference type="PANTHER" id="PTHR10589:SF17">
    <property type="entry name" value="UBIQUITIN CARBOXYL-TERMINAL HYDROLASE"/>
    <property type="match status" value="1"/>
</dbReference>
<dbReference type="GO" id="GO:0006511">
    <property type="term" value="P:ubiquitin-dependent protein catabolic process"/>
    <property type="evidence" value="ECO:0007669"/>
    <property type="project" value="UniProtKB-UniRule"/>
</dbReference>
<feature type="active site" description="Nucleophile" evidence="7">
    <location>
        <position position="108"/>
    </location>
</feature>
<dbReference type="InterPro" id="IPR036959">
    <property type="entry name" value="Peptidase_C12_UCH_sf"/>
</dbReference>
<evidence type="ECO:0000256" key="3">
    <source>
        <dbReference type="ARBA" id="ARBA00022670"/>
    </source>
</evidence>
<keyword evidence="6 7" id="KW-0788">Thiol protease</keyword>
<evidence type="ECO:0000256" key="2">
    <source>
        <dbReference type="ARBA" id="ARBA00009326"/>
    </source>
</evidence>
<gene>
    <name evidence="10" type="ORF">GTHE00462_LOCUS6588</name>
    <name evidence="11" type="ORF">GTHE00462_LOCUS6610</name>
</gene>
<evidence type="ECO:0000256" key="8">
    <source>
        <dbReference type="RuleBase" id="RU361215"/>
    </source>
</evidence>
<dbReference type="FunFam" id="3.40.532.10:FF:000006">
    <property type="entry name" value="Ubiquitin carboxyl-terminal hydrolase"/>
    <property type="match status" value="1"/>
</dbReference>
<dbReference type="GO" id="GO:0005737">
    <property type="term" value="C:cytoplasm"/>
    <property type="evidence" value="ECO:0007669"/>
    <property type="project" value="TreeGrafter"/>
</dbReference>
<dbReference type="PROSITE" id="PS52048">
    <property type="entry name" value="UCH_DOMAIN"/>
    <property type="match status" value="1"/>
</dbReference>
<evidence type="ECO:0000256" key="5">
    <source>
        <dbReference type="ARBA" id="ARBA00022801"/>
    </source>
</evidence>
<name>A0A6U5XHX3_GUITH</name>
<comment type="similarity">
    <text evidence="2 7 8">Belongs to the peptidase C12 family.</text>
</comment>
<dbReference type="GO" id="GO:0016579">
    <property type="term" value="P:protein deubiquitination"/>
    <property type="evidence" value="ECO:0007669"/>
    <property type="project" value="TreeGrafter"/>
</dbReference>
<keyword evidence="5 7" id="KW-0378">Hydrolase</keyword>
<feature type="site" description="Important for enzyme activity" evidence="7">
    <location>
        <position position="193"/>
    </location>
</feature>
<dbReference type="CDD" id="cd09616">
    <property type="entry name" value="Peptidase_C12_UCH_L1_L3"/>
    <property type="match status" value="1"/>
</dbReference>
<feature type="domain" description="UCH catalytic" evidence="9">
    <location>
        <begin position="17"/>
        <end position="239"/>
    </location>
</feature>
<proteinExistence type="inferred from homology"/>
<keyword evidence="4 7" id="KW-0833">Ubl conjugation pathway</keyword>
<evidence type="ECO:0000256" key="6">
    <source>
        <dbReference type="ARBA" id="ARBA00022807"/>
    </source>
</evidence>
<evidence type="ECO:0000313" key="10">
    <source>
        <dbReference type="EMBL" id="CAE2268834.1"/>
    </source>
</evidence>
<dbReference type="EMBL" id="HBKN01008403">
    <property type="protein sequence ID" value="CAE2268834.1"/>
    <property type="molecule type" value="Transcribed_RNA"/>
</dbReference>
<feature type="active site" description="Proton donor" evidence="7">
    <location>
        <position position="178"/>
    </location>
</feature>
<keyword evidence="3 7" id="KW-0645">Protease</keyword>
<dbReference type="InterPro" id="IPR001578">
    <property type="entry name" value="Peptidase_C12_UCH"/>
</dbReference>
<reference evidence="10" key="1">
    <citation type="submission" date="2021-01" db="EMBL/GenBank/DDBJ databases">
        <authorList>
            <person name="Corre E."/>
            <person name="Pelletier E."/>
            <person name="Niang G."/>
            <person name="Scheremetjew M."/>
            <person name="Finn R."/>
            <person name="Kale V."/>
            <person name="Holt S."/>
            <person name="Cochrane G."/>
            <person name="Meng A."/>
            <person name="Brown T."/>
            <person name="Cohen L."/>
        </authorList>
    </citation>
    <scope>NUCLEOTIDE SEQUENCE</scope>
    <source>
        <strain evidence="10">CCMP 2712</strain>
    </source>
</reference>
<protein>
    <recommendedName>
        <fullName evidence="8">Ubiquitin carboxyl-terminal hydrolase</fullName>
        <ecNumber evidence="8">3.4.19.12</ecNumber>
    </recommendedName>
</protein>
<sequence>MNIRMYNIDSISRLMRQSIDVQESNPEVITTFSHKIGCPPTWQFHDVFGTDPELLAMVPTPVVAVLFLFPLTPEIEQFATDSVEKIKKEGQSVPESLWFCKQKIGNACGTMAVLHALLNCQESMEIEGWAKRLYEKTKTKSPDDRADELNEDTELESLHQSAAEEGQTQPQMDDVDSHFLCIVHKDGSMYELDGRKPFPINLGKSSPSSLLQDAVGSIKERIFDREPGQVNFSIMALGPALPLD</sequence>
<dbReference type="GO" id="GO:0004843">
    <property type="term" value="F:cysteine-type deubiquitinase activity"/>
    <property type="evidence" value="ECO:0007669"/>
    <property type="project" value="UniProtKB-UniRule"/>
</dbReference>
<evidence type="ECO:0000259" key="9">
    <source>
        <dbReference type="PROSITE" id="PS52048"/>
    </source>
</evidence>
<dbReference type="Gene3D" id="3.40.532.10">
    <property type="entry name" value="Peptidase C12, ubiquitin carboxyl-terminal hydrolase"/>
    <property type="match status" value="1"/>
</dbReference>